<evidence type="ECO:0000313" key="2">
    <source>
        <dbReference type="EMBL" id="CAG2199186.1"/>
    </source>
</evidence>
<proteinExistence type="predicted"/>
<accession>A0A8S3QUI3</accession>
<comment type="caution">
    <text evidence="2">The sequence shown here is derived from an EMBL/GenBank/DDBJ whole genome shotgun (WGS) entry which is preliminary data.</text>
</comment>
<dbReference type="Proteomes" id="UP000683360">
    <property type="component" value="Unassembled WGS sequence"/>
</dbReference>
<organism evidence="2 3">
    <name type="scientific">Mytilus edulis</name>
    <name type="common">Blue mussel</name>
    <dbReference type="NCBI Taxonomy" id="6550"/>
    <lineage>
        <taxon>Eukaryota</taxon>
        <taxon>Metazoa</taxon>
        <taxon>Spiralia</taxon>
        <taxon>Lophotrochozoa</taxon>
        <taxon>Mollusca</taxon>
        <taxon>Bivalvia</taxon>
        <taxon>Autobranchia</taxon>
        <taxon>Pteriomorphia</taxon>
        <taxon>Mytilida</taxon>
        <taxon>Mytiloidea</taxon>
        <taxon>Mytilidae</taxon>
        <taxon>Mytilinae</taxon>
        <taxon>Mytilus</taxon>
    </lineage>
</organism>
<dbReference type="InterPro" id="IPR043502">
    <property type="entry name" value="DNA/RNA_pol_sf"/>
</dbReference>
<keyword evidence="3" id="KW-1185">Reference proteome</keyword>
<protein>
    <recommendedName>
        <fullName evidence="1">Reverse transcriptase domain-containing protein</fullName>
    </recommendedName>
</protein>
<dbReference type="EMBL" id="CAJPWZ010000713">
    <property type="protein sequence ID" value="CAG2199186.1"/>
    <property type="molecule type" value="Genomic_DNA"/>
</dbReference>
<dbReference type="Pfam" id="PF00078">
    <property type="entry name" value="RVT_1"/>
    <property type="match status" value="1"/>
</dbReference>
<dbReference type="PROSITE" id="PS50878">
    <property type="entry name" value="RT_POL"/>
    <property type="match status" value="1"/>
</dbReference>
<dbReference type="PANTHER" id="PTHR19446">
    <property type="entry name" value="REVERSE TRANSCRIPTASES"/>
    <property type="match status" value="1"/>
</dbReference>
<sequence length="627" mass="72587">MKQSQKLVVLYIQEKTVPGGTKRHKHRVYDKSKSEENHELYKTAVKEFKRVTDKAKTDYWQNFCDKLNYKTNVKTVWNTVKGLKGAKSSTLPTLINDTKQAVSNVDKANMLAGTFAEASSDNNLDPKFRTHKLKTEIENPINRDDDEQHNRSKFNIPFNKNELYKVLKTKKTTAPGDDRITYEMFKHMPESMIDIMLQLINKVWVTGQLPHSWKHANVIPILKPNKNKSDPKSYRPISLTSNFCKLMESMVNVRLKHLLTEKNIINETQSGFREGRSTLDHLLRLETDIKKAKVRKQFLLAIFLDIEKAFDLVWRFGLLKKCKDYGINGRLFNFIKDFLQDRKIQVKVNQESSDEYDLNNGIPQGSVISPTLFNIMINDLVGLAKKPAVMSQFADDSAMWYRGGNIKHLTKKMQETLNNISAWSKKWGFKISKTKTIGVIFGDRHVYSVNLMLDNEPIKFQNHVKFLGLIFDRKLTWNKHVNYLQERSKAILNVLRYVQANNYGMGTDSLLMLYKSLLRSVLDYGCQAFNSASITVKSKLDIIQAKGLRIVLGAHKSTPLETILAESGEMPLQLRRDHLSLKYYARTKQNPSNPANQLVDDCIEYQIYNHKWNDHNIPYGFRVQNQR</sequence>
<gene>
    <name evidence="2" type="ORF">MEDL_13907</name>
</gene>
<evidence type="ECO:0000259" key="1">
    <source>
        <dbReference type="PROSITE" id="PS50878"/>
    </source>
</evidence>
<name>A0A8S3QUI3_MYTED</name>
<reference evidence="2" key="1">
    <citation type="submission" date="2021-03" db="EMBL/GenBank/DDBJ databases">
        <authorList>
            <person name="Bekaert M."/>
        </authorList>
    </citation>
    <scope>NUCLEOTIDE SEQUENCE</scope>
</reference>
<evidence type="ECO:0000313" key="3">
    <source>
        <dbReference type="Proteomes" id="UP000683360"/>
    </source>
</evidence>
<dbReference type="OrthoDB" id="6124851at2759"/>
<feature type="domain" description="Reverse transcriptase" evidence="1">
    <location>
        <begin position="202"/>
        <end position="471"/>
    </location>
</feature>
<dbReference type="AlphaFoldDB" id="A0A8S3QUI3"/>
<dbReference type="InterPro" id="IPR000477">
    <property type="entry name" value="RT_dom"/>
</dbReference>
<dbReference type="CDD" id="cd01650">
    <property type="entry name" value="RT_nLTR_like"/>
    <property type="match status" value="1"/>
</dbReference>
<dbReference type="SUPFAM" id="SSF56672">
    <property type="entry name" value="DNA/RNA polymerases"/>
    <property type="match status" value="1"/>
</dbReference>